<dbReference type="Proteomes" id="UP000271426">
    <property type="component" value="Chromosome"/>
</dbReference>
<feature type="region of interest" description="Disordered" evidence="1">
    <location>
        <begin position="73"/>
        <end position="96"/>
    </location>
</feature>
<name>A0A3G6IVY6_9CORY</name>
<keyword evidence="3" id="KW-1185">Reference proteome</keyword>
<dbReference type="OrthoDB" id="9855776at2"/>
<accession>A0A3G6IVY6</accession>
<evidence type="ECO:0000313" key="3">
    <source>
        <dbReference type="Proteomes" id="UP000271426"/>
    </source>
</evidence>
<dbReference type="EMBL" id="CP033898">
    <property type="protein sequence ID" value="AZA09939.1"/>
    <property type="molecule type" value="Genomic_DNA"/>
</dbReference>
<protein>
    <submittedName>
        <fullName evidence="2">Uncharacterized protein</fullName>
    </submittedName>
</protein>
<dbReference type="AlphaFoldDB" id="A0A3G6IVY6"/>
<dbReference type="KEGG" id="cpso:CPPEL_09180"/>
<feature type="compositionally biased region" description="Polar residues" evidence="1">
    <location>
        <begin position="73"/>
        <end position="87"/>
    </location>
</feature>
<reference evidence="2 3" key="1">
    <citation type="submission" date="2018-11" db="EMBL/GenBank/DDBJ databases">
        <authorList>
            <person name="Kleinhagauer T."/>
            <person name="Glaeser S.P."/>
            <person name="Spergser J."/>
            <person name="Ruckert C."/>
            <person name="Kaempfer P."/>
            <person name="Busse H.-J."/>
        </authorList>
    </citation>
    <scope>NUCLEOTIDE SEQUENCE [LARGE SCALE GENOMIC DNA]</scope>
    <source>
        <strain evidence="2 3">812CH</strain>
    </source>
</reference>
<proteinExistence type="predicted"/>
<evidence type="ECO:0000313" key="2">
    <source>
        <dbReference type="EMBL" id="AZA09939.1"/>
    </source>
</evidence>
<gene>
    <name evidence="2" type="ORF">CPPEL_09180</name>
</gene>
<sequence length="96" mass="10157">MAFDATKALAVLTQLSGEAKAQLTSHTATSPHLAPGSTGRDFAAQQAALERLFHTLHQQHEHRYATLVDATKQANSQVETARSTDISNAAGFGGVQ</sequence>
<organism evidence="2 3">
    <name type="scientific">Corynebacterium pseudopelargi</name>
    <dbReference type="NCBI Taxonomy" id="2080757"/>
    <lineage>
        <taxon>Bacteria</taxon>
        <taxon>Bacillati</taxon>
        <taxon>Actinomycetota</taxon>
        <taxon>Actinomycetes</taxon>
        <taxon>Mycobacteriales</taxon>
        <taxon>Corynebacteriaceae</taxon>
        <taxon>Corynebacterium</taxon>
    </lineage>
</organism>
<evidence type="ECO:0000256" key="1">
    <source>
        <dbReference type="SAM" id="MobiDB-lite"/>
    </source>
</evidence>
<dbReference type="RefSeq" id="WP_123960810.1">
    <property type="nucleotide sequence ID" value="NZ_CP033898.1"/>
</dbReference>